<reference evidence="2 3" key="1">
    <citation type="journal article" date="2021" name="Genome Biol.">
        <title>AFLAP: assembly-free linkage analysis pipeline using k-mers from genome sequencing data.</title>
        <authorList>
            <person name="Fletcher K."/>
            <person name="Zhang L."/>
            <person name="Gil J."/>
            <person name="Han R."/>
            <person name="Cavanaugh K."/>
            <person name="Michelmore R."/>
        </authorList>
    </citation>
    <scope>NUCLEOTIDE SEQUENCE [LARGE SCALE GENOMIC DNA]</scope>
    <source>
        <strain evidence="2 3">SF5</strain>
    </source>
</reference>
<dbReference type="PROSITE" id="PS50127">
    <property type="entry name" value="UBC_2"/>
    <property type="match status" value="1"/>
</dbReference>
<keyword evidence="3" id="KW-1185">Reference proteome</keyword>
<dbReference type="RefSeq" id="XP_067814886.1">
    <property type="nucleotide sequence ID" value="XM_067960132.1"/>
</dbReference>
<dbReference type="Proteomes" id="UP000294530">
    <property type="component" value="Unassembled WGS sequence"/>
</dbReference>
<dbReference type="SMART" id="SM00212">
    <property type="entry name" value="UBCc"/>
    <property type="match status" value="1"/>
</dbReference>
<dbReference type="InterPro" id="IPR016135">
    <property type="entry name" value="UBQ-conjugating_enzyme/RWD"/>
</dbReference>
<dbReference type="OrthoDB" id="5596422at2759"/>
<evidence type="ECO:0000313" key="3">
    <source>
        <dbReference type="Proteomes" id="UP000294530"/>
    </source>
</evidence>
<dbReference type="EMBL" id="SHOA02000001">
    <property type="protein sequence ID" value="TDH65387.1"/>
    <property type="molecule type" value="Genomic_DNA"/>
</dbReference>
<dbReference type="CDD" id="cd23814">
    <property type="entry name" value="UEV_AKTIP"/>
    <property type="match status" value="1"/>
</dbReference>
<feature type="domain" description="UBC core" evidence="1">
    <location>
        <begin position="56"/>
        <end position="208"/>
    </location>
</feature>
<dbReference type="AlphaFoldDB" id="A0A976IB67"/>
<comment type="caution">
    <text evidence="2">The sequence shown here is derived from an EMBL/GenBank/DDBJ whole genome shotgun (WGS) entry which is preliminary data.</text>
</comment>
<dbReference type="GeneID" id="94345803"/>
<sequence length="290" mass="32909">MLRRLKTSDAYFSSCLNNYYCIASSQPSSENAQNPSDQGNGDGPMSSLQKYRSQTMKDYGLMIEYKHLRQHVPSGIYVLPSFDHSRIWYGAIFIHAGLYRNGIFKFTIFLPESYNGPGTYPRIVFNTNIFHPYVYEDTKELDLKPKFPEWDPELHYMVAVLTYLKSVFYMKDFPNLLQVANGVALDIFRHDPENYVNKVEECVDESLTNVYTNEQGSTIRFTKHNPAHDNLRQELFAQLDGTTPAPQMFEETIATPPSFRSLSIVTAAAAEGSSSQATFAVAADEPMPDS</sequence>
<protein>
    <recommendedName>
        <fullName evidence="1">UBC core domain-containing protein</fullName>
    </recommendedName>
</protein>
<evidence type="ECO:0000259" key="1">
    <source>
        <dbReference type="PROSITE" id="PS50127"/>
    </source>
</evidence>
<organism evidence="2 3">
    <name type="scientific">Bremia lactucae</name>
    <name type="common">Lettuce downy mildew</name>
    <dbReference type="NCBI Taxonomy" id="4779"/>
    <lineage>
        <taxon>Eukaryota</taxon>
        <taxon>Sar</taxon>
        <taxon>Stramenopiles</taxon>
        <taxon>Oomycota</taxon>
        <taxon>Peronosporomycetes</taxon>
        <taxon>Peronosporales</taxon>
        <taxon>Peronosporaceae</taxon>
        <taxon>Bremia</taxon>
    </lineage>
</organism>
<dbReference type="SUPFAM" id="SSF54495">
    <property type="entry name" value="UBC-like"/>
    <property type="match status" value="1"/>
</dbReference>
<dbReference type="Pfam" id="PF00179">
    <property type="entry name" value="UQ_con"/>
    <property type="match status" value="1"/>
</dbReference>
<dbReference type="InterPro" id="IPR000608">
    <property type="entry name" value="UBC"/>
</dbReference>
<accession>A0A976IB67</accession>
<proteinExistence type="predicted"/>
<dbReference type="Gene3D" id="3.10.110.10">
    <property type="entry name" value="Ubiquitin Conjugating Enzyme"/>
    <property type="match status" value="1"/>
</dbReference>
<gene>
    <name evidence="2" type="ORF">CCR75_002032</name>
</gene>
<name>A0A976IB67_BRELC</name>
<dbReference type="KEGG" id="blac:94345803"/>
<evidence type="ECO:0000313" key="2">
    <source>
        <dbReference type="EMBL" id="TDH65387.1"/>
    </source>
</evidence>